<dbReference type="Proteomes" id="UP000324222">
    <property type="component" value="Unassembled WGS sequence"/>
</dbReference>
<gene>
    <name evidence="1" type="ORF">E2C01_068128</name>
</gene>
<proteinExistence type="predicted"/>
<keyword evidence="2" id="KW-1185">Reference proteome</keyword>
<evidence type="ECO:0000313" key="2">
    <source>
        <dbReference type="Proteomes" id="UP000324222"/>
    </source>
</evidence>
<dbReference type="EMBL" id="VSRR010037516">
    <property type="protein sequence ID" value="MPC73791.1"/>
    <property type="molecule type" value="Genomic_DNA"/>
</dbReference>
<name>A0A5B7HLM3_PORTR</name>
<sequence length="88" mass="9897">MQGEGNGNEVMVISMTQGDDSKDAAAVAAVMVVDGATNEKFTPISHNQYILMPWKSLKMVWCWLRRREAVQYDTLPRSLRHPETASET</sequence>
<evidence type="ECO:0000313" key="1">
    <source>
        <dbReference type="EMBL" id="MPC73791.1"/>
    </source>
</evidence>
<organism evidence="1 2">
    <name type="scientific">Portunus trituberculatus</name>
    <name type="common">Swimming crab</name>
    <name type="synonym">Neptunus trituberculatus</name>
    <dbReference type="NCBI Taxonomy" id="210409"/>
    <lineage>
        <taxon>Eukaryota</taxon>
        <taxon>Metazoa</taxon>
        <taxon>Ecdysozoa</taxon>
        <taxon>Arthropoda</taxon>
        <taxon>Crustacea</taxon>
        <taxon>Multicrustacea</taxon>
        <taxon>Malacostraca</taxon>
        <taxon>Eumalacostraca</taxon>
        <taxon>Eucarida</taxon>
        <taxon>Decapoda</taxon>
        <taxon>Pleocyemata</taxon>
        <taxon>Brachyura</taxon>
        <taxon>Eubrachyura</taxon>
        <taxon>Portunoidea</taxon>
        <taxon>Portunidae</taxon>
        <taxon>Portuninae</taxon>
        <taxon>Portunus</taxon>
    </lineage>
</organism>
<comment type="caution">
    <text evidence="1">The sequence shown here is derived from an EMBL/GenBank/DDBJ whole genome shotgun (WGS) entry which is preliminary data.</text>
</comment>
<reference evidence="1 2" key="1">
    <citation type="submission" date="2019-05" db="EMBL/GenBank/DDBJ databases">
        <title>Another draft genome of Portunus trituberculatus and its Hox gene families provides insights of decapod evolution.</title>
        <authorList>
            <person name="Jeong J.-H."/>
            <person name="Song I."/>
            <person name="Kim S."/>
            <person name="Choi T."/>
            <person name="Kim D."/>
            <person name="Ryu S."/>
            <person name="Kim W."/>
        </authorList>
    </citation>
    <scope>NUCLEOTIDE SEQUENCE [LARGE SCALE GENOMIC DNA]</scope>
    <source>
        <tissue evidence="1">Muscle</tissue>
    </source>
</reference>
<dbReference type="AlphaFoldDB" id="A0A5B7HLM3"/>
<protein>
    <submittedName>
        <fullName evidence="1">Uncharacterized protein</fullName>
    </submittedName>
</protein>
<accession>A0A5B7HLM3</accession>